<feature type="domain" description="Outer membrane protein beta-barrel" evidence="5">
    <location>
        <begin position="322"/>
        <end position="697"/>
    </location>
</feature>
<dbReference type="GeneID" id="90529988"/>
<evidence type="ECO:0000259" key="5">
    <source>
        <dbReference type="Pfam" id="PF14905"/>
    </source>
</evidence>
<keyword evidence="3" id="KW-0998">Cell outer membrane</keyword>
<keyword evidence="2" id="KW-0472">Membrane</keyword>
<gene>
    <name evidence="6" type="ORF">BARVI_11370</name>
</gene>
<evidence type="ECO:0000256" key="4">
    <source>
        <dbReference type="SAM" id="SignalP"/>
    </source>
</evidence>
<feature type="chain" id="PRO_5004787809" description="Outer membrane protein beta-barrel domain-containing protein" evidence="4">
    <location>
        <begin position="22"/>
        <end position="726"/>
    </location>
</feature>
<dbReference type="AlphaFoldDB" id="W0EXL9"/>
<dbReference type="InterPro" id="IPR036942">
    <property type="entry name" value="Beta-barrel_TonB_sf"/>
</dbReference>
<dbReference type="HOGENOM" id="CLU_019825_0_1_10"/>
<dbReference type="KEGG" id="bvs:BARVI_11370"/>
<dbReference type="EMBL" id="CP007034">
    <property type="protein sequence ID" value="AHF13944.1"/>
    <property type="molecule type" value="Genomic_DNA"/>
</dbReference>
<protein>
    <recommendedName>
        <fullName evidence="5">Outer membrane protein beta-barrel domain-containing protein</fullName>
    </recommendedName>
</protein>
<dbReference type="SUPFAM" id="SSF56935">
    <property type="entry name" value="Porins"/>
    <property type="match status" value="1"/>
</dbReference>
<name>W0EXL9_9BACT</name>
<reference evidence="6 7" key="1">
    <citation type="submission" date="2013-12" db="EMBL/GenBank/DDBJ databases">
        <authorList>
            <consortium name="DOE Joint Genome Institute"/>
            <person name="Eisen J."/>
            <person name="Huntemann M."/>
            <person name="Han J."/>
            <person name="Chen A."/>
            <person name="Kyrpides N."/>
            <person name="Mavromatis K."/>
            <person name="Markowitz V."/>
            <person name="Palaniappan K."/>
            <person name="Ivanova N."/>
            <person name="Schaumberg A."/>
            <person name="Pati A."/>
            <person name="Liolios K."/>
            <person name="Nordberg H.P."/>
            <person name="Cantor M.N."/>
            <person name="Hua S.X."/>
            <person name="Woyke T."/>
        </authorList>
    </citation>
    <scope>NUCLEOTIDE SEQUENCE [LARGE SCALE GENOMIC DNA]</scope>
    <source>
        <strain evidence="7">DSM 18177</strain>
    </source>
</reference>
<dbReference type="InterPro" id="IPR041700">
    <property type="entry name" value="OMP_b-brl_3"/>
</dbReference>
<evidence type="ECO:0000256" key="2">
    <source>
        <dbReference type="ARBA" id="ARBA00023136"/>
    </source>
</evidence>
<evidence type="ECO:0000256" key="3">
    <source>
        <dbReference type="ARBA" id="ARBA00023237"/>
    </source>
</evidence>
<evidence type="ECO:0000313" key="6">
    <source>
        <dbReference type="EMBL" id="AHF13944.1"/>
    </source>
</evidence>
<keyword evidence="7" id="KW-1185">Reference proteome</keyword>
<keyword evidence="4" id="KW-0732">Signal</keyword>
<evidence type="ECO:0000313" key="7">
    <source>
        <dbReference type="Proteomes" id="UP000018901"/>
    </source>
</evidence>
<dbReference type="Pfam" id="PF14905">
    <property type="entry name" value="OMP_b-brl_3"/>
    <property type="match status" value="1"/>
</dbReference>
<feature type="signal peptide" evidence="4">
    <location>
        <begin position="1"/>
        <end position="21"/>
    </location>
</feature>
<dbReference type="STRING" id="880074.BARVI_11370"/>
<dbReference type="eggNOG" id="COG4771">
    <property type="taxonomic scope" value="Bacteria"/>
</dbReference>
<dbReference type="Gene3D" id="2.40.170.20">
    <property type="entry name" value="TonB-dependent receptor, beta-barrel domain"/>
    <property type="match status" value="1"/>
</dbReference>
<dbReference type="RefSeq" id="WP_025279308.1">
    <property type="nucleotide sequence ID" value="NZ_CP007034.1"/>
</dbReference>
<sequence length="726" mass="83511">MKQILSVALLAVALSPLYTHGATPNLPNDSVAVIYADTTKLNVDSIESSLKQVDLNEVTVEASSWVQKADRNLLYPNAQQIEQSRNGLQLLQKLQIPGVIINPTDNSIALADQSEVSLRINGRPADNKEIQALSPEQIVRIEYIDNPGVRYGEVGAVLDFIVKNPTSGGSFMGDITQSVNRGFGEYWLGAKVNSGKSEFSYSGWFSPRWNLKMLRDNTEHYELPDGTRYTRTEESLDRSKFEQRNNGHSLSYNYLDSQKQMFNASLKFYYTQNENLFRGILTDHSPGGTTSLMFDDSKNRSLNPSLNLYYQYNLDEDQLLMANVVASYEQPNSHRIYTEDELLYTDNSFTTGSSLVGIDNLIKSRTYSILGEVDYEKRWKNSRVTAGIRHTQSWITNNYVEQDIYDRMNQGNSYLFGEYWMRLGPHFDFSAGVGYSLYSYVPRDRESHLYSIWRPRLSARYTIDDYSSLRFNFVRMGSVVSLDMLSPVVQDVDGIQQSTGNPDVKPYATYKYELQYQYNRGIFYGKLGARYTHAPGAIMPEKVWVSDKILTRYNNQKNAEELRFYLDTRITAIPDWLTLSAGPAWHRYWMRGNNYTHVYNNFYCYATFELSHWGFSLEGMLQTNFNRFWGETLDGGENVHTLKLSYNYKDWNFGVMVLDPFINDYKVKKENWNRYAGYHQVITTNMIKQMVAVSVSWNLNWGRRYETDEQRINNVIGGGGVNAAGK</sequence>
<comment type="subcellular location">
    <subcellularLocation>
        <location evidence="1">Cell outer membrane</location>
    </subcellularLocation>
</comment>
<accession>W0EXL9</accession>
<dbReference type="OrthoDB" id="1098137at2"/>
<organism evidence="6 7">
    <name type="scientific">Barnesiella viscericola DSM 18177</name>
    <dbReference type="NCBI Taxonomy" id="880074"/>
    <lineage>
        <taxon>Bacteria</taxon>
        <taxon>Pseudomonadati</taxon>
        <taxon>Bacteroidota</taxon>
        <taxon>Bacteroidia</taxon>
        <taxon>Bacteroidales</taxon>
        <taxon>Barnesiellaceae</taxon>
        <taxon>Barnesiella</taxon>
    </lineage>
</organism>
<dbReference type="Proteomes" id="UP000018901">
    <property type="component" value="Chromosome"/>
</dbReference>
<dbReference type="GO" id="GO:0009279">
    <property type="term" value="C:cell outer membrane"/>
    <property type="evidence" value="ECO:0007669"/>
    <property type="project" value="UniProtKB-SubCell"/>
</dbReference>
<evidence type="ECO:0000256" key="1">
    <source>
        <dbReference type="ARBA" id="ARBA00004442"/>
    </source>
</evidence>
<proteinExistence type="predicted"/>